<name>A0A4S8LQR5_DENBC</name>
<proteinExistence type="predicted"/>
<evidence type="ECO:0000313" key="2">
    <source>
        <dbReference type="EMBL" id="THU91789.1"/>
    </source>
</evidence>
<protein>
    <submittedName>
        <fullName evidence="2">Uncharacterized protein</fullName>
    </submittedName>
</protein>
<evidence type="ECO:0000313" key="3">
    <source>
        <dbReference type="Proteomes" id="UP000297245"/>
    </source>
</evidence>
<feature type="region of interest" description="Disordered" evidence="1">
    <location>
        <begin position="165"/>
        <end position="207"/>
    </location>
</feature>
<feature type="compositionally biased region" description="Low complexity" evidence="1">
    <location>
        <begin position="187"/>
        <end position="207"/>
    </location>
</feature>
<gene>
    <name evidence="2" type="ORF">K435DRAFT_800984</name>
</gene>
<dbReference type="Proteomes" id="UP000297245">
    <property type="component" value="Unassembled WGS sequence"/>
</dbReference>
<accession>A0A4S8LQR5</accession>
<feature type="compositionally biased region" description="Polar residues" evidence="1">
    <location>
        <begin position="165"/>
        <end position="183"/>
    </location>
</feature>
<evidence type="ECO:0000256" key="1">
    <source>
        <dbReference type="SAM" id="MobiDB-lite"/>
    </source>
</evidence>
<sequence length="300" mass="33728">MSSLLPFTLSVSTLVESLLNPRMIPFLMSRLPQKIPTSNPSLTELPGELLDLVCWHYLTSSILNRNSALSDVDVSLASLEPINTVIGVDSHISHDKSDGSDLSQEITSLFNKCINVRDSKGLELGKEFEALKSLPVNHRSKSMIGRISATLKGVVSTIDELPNCSSSLGTDPNSSPDNINNVSGDYHSSTTNDSSTTTNSHNVSNTTTTDSYNNIHITLNDSSQKYERRDRRNRWNVTKFITQYVPQYIPHYLPTPAISCIPNGYIYWIHRIWDGFHWLNSKWTQIGFQWFHTPYQPDVI</sequence>
<organism evidence="2 3">
    <name type="scientific">Dendrothele bispora (strain CBS 962.96)</name>
    <dbReference type="NCBI Taxonomy" id="1314807"/>
    <lineage>
        <taxon>Eukaryota</taxon>
        <taxon>Fungi</taxon>
        <taxon>Dikarya</taxon>
        <taxon>Basidiomycota</taxon>
        <taxon>Agaricomycotina</taxon>
        <taxon>Agaricomycetes</taxon>
        <taxon>Agaricomycetidae</taxon>
        <taxon>Agaricales</taxon>
        <taxon>Agaricales incertae sedis</taxon>
        <taxon>Dendrothele</taxon>
    </lineage>
</organism>
<keyword evidence="3" id="KW-1185">Reference proteome</keyword>
<dbReference type="EMBL" id="ML179297">
    <property type="protein sequence ID" value="THU91789.1"/>
    <property type="molecule type" value="Genomic_DNA"/>
</dbReference>
<dbReference type="AlphaFoldDB" id="A0A4S8LQR5"/>
<reference evidence="2 3" key="1">
    <citation type="journal article" date="2019" name="Nat. Ecol. Evol.">
        <title>Megaphylogeny resolves global patterns of mushroom evolution.</title>
        <authorList>
            <person name="Varga T."/>
            <person name="Krizsan K."/>
            <person name="Foldi C."/>
            <person name="Dima B."/>
            <person name="Sanchez-Garcia M."/>
            <person name="Sanchez-Ramirez S."/>
            <person name="Szollosi G.J."/>
            <person name="Szarkandi J.G."/>
            <person name="Papp V."/>
            <person name="Albert L."/>
            <person name="Andreopoulos W."/>
            <person name="Angelini C."/>
            <person name="Antonin V."/>
            <person name="Barry K.W."/>
            <person name="Bougher N.L."/>
            <person name="Buchanan P."/>
            <person name="Buyck B."/>
            <person name="Bense V."/>
            <person name="Catcheside P."/>
            <person name="Chovatia M."/>
            <person name="Cooper J."/>
            <person name="Damon W."/>
            <person name="Desjardin D."/>
            <person name="Finy P."/>
            <person name="Geml J."/>
            <person name="Haridas S."/>
            <person name="Hughes K."/>
            <person name="Justo A."/>
            <person name="Karasinski D."/>
            <person name="Kautmanova I."/>
            <person name="Kiss B."/>
            <person name="Kocsube S."/>
            <person name="Kotiranta H."/>
            <person name="LaButti K.M."/>
            <person name="Lechner B.E."/>
            <person name="Liimatainen K."/>
            <person name="Lipzen A."/>
            <person name="Lukacs Z."/>
            <person name="Mihaltcheva S."/>
            <person name="Morgado L.N."/>
            <person name="Niskanen T."/>
            <person name="Noordeloos M.E."/>
            <person name="Ohm R.A."/>
            <person name="Ortiz-Santana B."/>
            <person name="Ovrebo C."/>
            <person name="Racz N."/>
            <person name="Riley R."/>
            <person name="Savchenko A."/>
            <person name="Shiryaev A."/>
            <person name="Soop K."/>
            <person name="Spirin V."/>
            <person name="Szebenyi C."/>
            <person name="Tomsovsky M."/>
            <person name="Tulloss R.E."/>
            <person name="Uehling J."/>
            <person name="Grigoriev I.V."/>
            <person name="Vagvolgyi C."/>
            <person name="Papp T."/>
            <person name="Martin F.M."/>
            <person name="Miettinen O."/>
            <person name="Hibbett D.S."/>
            <person name="Nagy L.G."/>
        </authorList>
    </citation>
    <scope>NUCLEOTIDE SEQUENCE [LARGE SCALE GENOMIC DNA]</scope>
    <source>
        <strain evidence="2 3">CBS 962.96</strain>
    </source>
</reference>